<dbReference type="CDD" id="cd00063">
    <property type="entry name" value="FN3"/>
    <property type="match status" value="1"/>
</dbReference>
<dbReference type="SMART" id="SM00060">
    <property type="entry name" value="FN3"/>
    <property type="match status" value="1"/>
</dbReference>
<keyword evidence="3 5" id="KW-0378">Hydrolase</keyword>
<dbReference type="InterPro" id="IPR034058">
    <property type="entry name" value="TagA/B/C/D_pept_dom"/>
</dbReference>
<dbReference type="Pfam" id="PF00082">
    <property type="entry name" value="Peptidase_S8"/>
    <property type="match status" value="1"/>
</dbReference>
<dbReference type="InterPro" id="IPR051048">
    <property type="entry name" value="Peptidase_S8/S53_subtilisin"/>
</dbReference>
<dbReference type="EMBL" id="JAYKLX010000012">
    <property type="protein sequence ID" value="MEB3348240.1"/>
    <property type="molecule type" value="Genomic_DNA"/>
</dbReference>
<dbReference type="InterPro" id="IPR036852">
    <property type="entry name" value="Peptidase_S8/S53_dom_sf"/>
</dbReference>
<proteinExistence type="inferred from homology"/>
<evidence type="ECO:0000256" key="4">
    <source>
        <dbReference type="ARBA" id="ARBA00022825"/>
    </source>
</evidence>
<dbReference type="InterPro" id="IPR003961">
    <property type="entry name" value="FN3_dom"/>
</dbReference>
<dbReference type="PANTHER" id="PTHR43399:SF5">
    <property type="entry name" value="PEPTIDASE S8 FAMILY WITH PROTEASE-ASSOCIATED DOMAIN"/>
    <property type="match status" value="1"/>
</dbReference>
<dbReference type="SUPFAM" id="SSF49265">
    <property type="entry name" value="Fibronectin type III"/>
    <property type="match status" value="1"/>
</dbReference>
<evidence type="ECO:0000256" key="1">
    <source>
        <dbReference type="ARBA" id="ARBA00022670"/>
    </source>
</evidence>
<dbReference type="InterPro" id="IPR005046">
    <property type="entry name" value="DUF285"/>
</dbReference>
<keyword evidence="9" id="KW-1185">Reference proteome</keyword>
<comment type="similarity">
    <text evidence="5">Belongs to the peptidase S8 family.</text>
</comment>
<dbReference type="InterPro" id="IPR013783">
    <property type="entry name" value="Ig-like_fold"/>
</dbReference>
<dbReference type="NCBIfam" id="TIGR02167">
    <property type="entry name" value="Liste_lipo_26"/>
    <property type="match status" value="4"/>
</dbReference>
<keyword evidence="2" id="KW-0732">Signal</keyword>
<dbReference type="CDD" id="cd04842">
    <property type="entry name" value="Peptidases_S8_Kp43_protease"/>
    <property type="match status" value="1"/>
</dbReference>
<dbReference type="InterPro" id="IPR000601">
    <property type="entry name" value="PKD_dom"/>
</dbReference>
<feature type="active site" description="Charge relay system" evidence="5">
    <location>
        <position position="326"/>
    </location>
</feature>
<reference evidence="8 9" key="1">
    <citation type="journal article" date="2013" name="Int. J. Syst. Evol. Microbiol.">
        <title>Aquimarina gracilis sp. nov., isolated from the gut microflora of a mussel, Mytilus coruscus, and emended description of Aquimarina spongiae.</title>
        <authorList>
            <person name="Park S.C."/>
            <person name="Choe H.N."/>
            <person name="Baik K.S."/>
            <person name="Seong C.N."/>
        </authorList>
    </citation>
    <scope>NUCLEOTIDE SEQUENCE [LARGE SCALE GENOMIC DNA]</scope>
    <source>
        <strain evidence="8 9">PSC32</strain>
    </source>
</reference>
<dbReference type="Pfam" id="PF00041">
    <property type="entry name" value="fn3"/>
    <property type="match status" value="1"/>
</dbReference>
<dbReference type="NCBIfam" id="TIGR04183">
    <property type="entry name" value="Por_Secre_tail"/>
    <property type="match status" value="1"/>
</dbReference>
<feature type="active site" description="Charge relay system" evidence="5">
    <location>
        <position position="105"/>
    </location>
</feature>
<dbReference type="PROSITE" id="PS51892">
    <property type="entry name" value="SUBTILASE"/>
    <property type="match status" value="1"/>
</dbReference>
<sequence length="1368" mass="149122">MQRRAITQDYDHSKLQAMAEDFTATARANKQEALSLAKIHGWEPMKYNADGTFSELMGVRDDGSPIYYTLYNVNAAKSTRTNHLNTGGSLGLDLNGQDMKVYVWDGGPTLPTHQEFNDQANPRVIINDGVTTLNGDSWHAQHVTGTILAAGVQPNAKGMAPLAKAFTHEWNNDRGEATIAAGEGMLLSNHSYGWDPQFLSSWNFGAYEGTARAWDELMYNAPAYLPVFAAGNDGNYTGNDAPLNGNPAFDKLSGWQTAKNHLVVANAHDASVASDGSLINVAINSRSSQGPTDDFRIKPDITGNGTSVYSTHVTSDAGYRFASGTSMAAPNVTGSLLLLQEYYEDENDSFMRAATLKGLALHTADDAGMAGPDAIFGWGLLNAKAAAQEITNNGTTAIIAELTLTPGQSYSLPVEADGVNDLIASISWTDPPGTVTPFNTPNNSTPTLVNDLDIRVTQASSTFFPYRLTGVDTNDQGDNIVDPYERVDVKGASGNYIVTVTHKGSLSGGSQNYSLIVTGVNISCDMAGTPTNLNLGTVGENTATISWDAIPNATYDIRYRKLGSANWTTVSSSNTSFFELNGLEVGTQYEVQVRSKCQDNSVSAYTDSVFFTTEESLSFITFWRTTSVNEEITIPTNNDSGPYSYTVDWGDGTIDPDQTGNATHTYAEAKQYEVKITGNFPHIYFNGREGSDKIQAVAQWGDIQWKSMVGAFKGCTNLEIIATDTPDLSQVEAMSEMFSGATSFNQDIGGWDVSKVINMHGMFHGATAFNQDISNWDVSNVEIMRNMFWKATSFNQDIGRWNVSKVTSITWMFEEATAFNQDINGWNVSNSTSMLGMFKDATAFNQDISRWDMSNVESTASMFEGATSFNQDIRGWEVGNVIYMEDMFKGAISFNQDISRWDMSNVESTASMFEGATSFNQDIGGWNVSDVTNMAGMFNNATNFDQNIGGWDISNVTNMREMLSNSDLSMVNYGATLKGWADLPNTPTGITLGANELVYEQIGAAHRQKLKDVHGWTITGDTREDNNEAPTVVLAPITLTLDENGEVTLLATQLDNGSTDNFTAPENLMFSFDADGNETDRVFDCSDLGDHQVTLYVTDEAKNSASATTIVTVLNSALGENGCGNIANDALRVLVMTPSCTGSADGSVEVIMDIPEYLMDISIEGDTIENRFFQDIASSTNFEIDDLAVGNYTVTVIIPEISFERTFGVTVNEIGSVSGKRESLDLKQGKAKYVVRGSDRYQVSVNGEKMDFAFGDTGLQSIQLENLYGHTDVVISGRNDCQGKVTDSFFMNSVLAEVYPTITSSFITILTHSDSLDVQVYTLVGRLVKKARFTERENIMDLSFLESGIYILKMTSKRKGQTIKIIKR</sequence>
<dbReference type="Pfam" id="PF18962">
    <property type="entry name" value="Por_Secre_tail"/>
    <property type="match status" value="1"/>
</dbReference>
<keyword evidence="4 5" id="KW-0720">Serine protease</keyword>
<evidence type="ECO:0000313" key="8">
    <source>
        <dbReference type="EMBL" id="MEB3348240.1"/>
    </source>
</evidence>
<evidence type="ECO:0000256" key="2">
    <source>
        <dbReference type="ARBA" id="ARBA00022729"/>
    </source>
</evidence>
<dbReference type="InterPro" id="IPR026444">
    <property type="entry name" value="Secre_tail"/>
</dbReference>
<organism evidence="8 9">
    <name type="scientific">Aquimarina gracilis</name>
    <dbReference type="NCBI Taxonomy" id="874422"/>
    <lineage>
        <taxon>Bacteria</taxon>
        <taxon>Pseudomonadati</taxon>
        <taxon>Bacteroidota</taxon>
        <taxon>Flavobacteriia</taxon>
        <taxon>Flavobacteriales</taxon>
        <taxon>Flavobacteriaceae</taxon>
        <taxon>Aquimarina</taxon>
    </lineage>
</organism>
<dbReference type="SUPFAM" id="SSF141571">
    <property type="entry name" value="Pentapeptide repeat-like"/>
    <property type="match status" value="1"/>
</dbReference>
<accession>A0ABU6A2G8</accession>
<dbReference type="Gene3D" id="3.40.50.200">
    <property type="entry name" value="Peptidase S8/S53 domain"/>
    <property type="match status" value="1"/>
</dbReference>
<dbReference type="Gene3D" id="2.60.40.10">
    <property type="entry name" value="Immunoglobulins"/>
    <property type="match status" value="3"/>
</dbReference>
<name>A0ABU6A2G8_9FLAO</name>
<dbReference type="InterPro" id="IPR008979">
    <property type="entry name" value="Galactose-bd-like_sf"/>
</dbReference>
<evidence type="ECO:0000259" key="6">
    <source>
        <dbReference type="PROSITE" id="PS50093"/>
    </source>
</evidence>
<dbReference type="Gene3D" id="2.60.120.380">
    <property type="match status" value="1"/>
</dbReference>
<dbReference type="PANTHER" id="PTHR43399">
    <property type="entry name" value="SUBTILISIN-RELATED"/>
    <property type="match status" value="1"/>
</dbReference>
<feature type="domain" description="PKD" evidence="6">
    <location>
        <begin position="615"/>
        <end position="677"/>
    </location>
</feature>
<evidence type="ECO:0000259" key="7">
    <source>
        <dbReference type="PROSITE" id="PS50853"/>
    </source>
</evidence>
<comment type="caution">
    <text evidence="8">The sequence shown here is derived from an EMBL/GenBank/DDBJ whole genome shotgun (WGS) entry which is preliminary data.</text>
</comment>
<dbReference type="InterPro" id="IPR036116">
    <property type="entry name" value="FN3_sf"/>
</dbReference>
<dbReference type="InterPro" id="IPR011889">
    <property type="entry name" value="Liste_lipo_26"/>
</dbReference>
<dbReference type="PROSITE" id="PS50093">
    <property type="entry name" value="PKD"/>
    <property type="match status" value="1"/>
</dbReference>
<evidence type="ECO:0000256" key="3">
    <source>
        <dbReference type="ARBA" id="ARBA00022801"/>
    </source>
</evidence>
<dbReference type="InterPro" id="IPR035986">
    <property type="entry name" value="PKD_dom_sf"/>
</dbReference>
<dbReference type="InterPro" id="IPR023828">
    <property type="entry name" value="Peptidase_S8_Ser-AS"/>
</dbReference>
<dbReference type="PROSITE" id="PS50853">
    <property type="entry name" value="FN3"/>
    <property type="match status" value="1"/>
</dbReference>
<feature type="active site" description="Charge relay system" evidence="5">
    <location>
        <position position="139"/>
    </location>
</feature>
<protein>
    <submittedName>
        <fullName evidence="8">BspA family leucine-rich repeat surface protein</fullName>
    </submittedName>
</protein>
<dbReference type="SUPFAM" id="SSF49785">
    <property type="entry name" value="Galactose-binding domain-like"/>
    <property type="match status" value="1"/>
</dbReference>
<dbReference type="SUPFAM" id="SSF52743">
    <property type="entry name" value="Subtilisin-like"/>
    <property type="match status" value="1"/>
</dbReference>
<gene>
    <name evidence="8" type="ORF">U6A24_22370</name>
</gene>
<evidence type="ECO:0000256" key="5">
    <source>
        <dbReference type="PROSITE-ProRule" id="PRU01240"/>
    </source>
</evidence>
<dbReference type="InterPro" id="IPR000209">
    <property type="entry name" value="Peptidase_S8/S53_dom"/>
</dbReference>
<dbReference type="CDD" id="cd00146">
    <property type="entry name" value="PKD"/>
    <property type="match status" value="1"/>
</dbReference>
<dbReference type="SUPFAM" id="SSF49299">
    <property type="entry name" value="PKD domain"/>
    <property type="match status" value="1"/>
</dbReference>
<evidence type="ECO:0000313" key="9">
    <source>
        <dbReference type="Proteomes" id="UP001327027"/>
    </source>
</evidence>
<dbReference type="PROSITE" id="PS00138">
    <property type="entry name" value="SUBTILASE_SER"/>
    <property type="match status" value="1"/>
</dbReference>
<dbReference type="Proteomes" id="UP001327027">
    <property type="component" value="Unassembled WGS sequence"/>
</dbReference>
<dbReference type="Pfam" id="PF03382">
    <property type="entry name" value="DUF285"/>
    <property type="match status" value="2"/>
</dbReference>
<feature type="domain" description="Fibronectin type-III" evidence="7">
    <location>
        <begin position="529"/>
        <end position="616"/>
    </location>
</feature>
<keyword evidence="1 5" id="KW-0645">Protease</keyword>